<dbReference type="GO" id="GO:0046656">
    <property type="term" value="P:folic acid biosynthetic process"/>
    <property type="evidence" value="ECO:0007669"/>
    <property type="project" value="UniProtKB-KW"/>
</dbReference>
<dbReference type="PANTHER" id="PTHR43071:SF1">
    <property type="entry name" value="2-AMINO-4-HYDROXY-6-HYDROXYMETHYLDIHYDROPTERIDINE PYROPHOSPHOKINASE"/>
    <property type="match status" value="1"/>
</dbReference>
<protein>
    <recommendedName>
        <fullName evidence="4">2-amino-4-hydroxy-6-hydroxymethyldihydropteridine pyrophosphokinase</fullName>
        <ecNumber evidence="3">2.7.6.3</ecNumber>
    </recommendedName>
    <alternativeName>
        <fullName evidence="11">6-hydroxymethyl-7,8-dihydropterin pyrophosphokinase</fullName>
    </alternativeName>
    <alternativeName>
        <fullName evidence="12">7,8-dihydro-6-hydroxymethylpterin-pyrophosphokinase</fullName>
    </alternativeName>
</protein>
<dbReference type="Proteomes" id="UP000319383">
    <property type="component" value="Chromosome"/>
</dbReference>
<accession>A0A517ZHN6</accession>
<proteinExistence type="inferred from homology"/>
<keyword evidence="7 14" id="KW-0418">Kinase</keyword>
<comment type="pathway">
    <text evidence="1">Cofactor biosynthesis; tetrahydrofolate biosynthesis; 2-amino-4-hydroxy-6-hydroxymethyl-7,8-dihydropteridine diphosphate from 7,8-dihydroneopterin triphosphate: step 4/4.</text>
</comment>
<dbReference type="KEGG" id="sdyn:Mal52_04360"/>
<name>A0A517ZHN6_9PLAN</name>
<dbReference type="GO" id="GO:0016301">
    <property type="term" value="F:kinase activity"/>
    <property type="evidence" value="ECO:0007669"/>
    <property type="project" value="UniProtKB-KW"/>
</dbReference>
<dbReference type="InterPro" id="IPR000550">
    <property type="entry name" value="Hppk"/>
</dbReference>
<evidence type="ECO:0000256" key="1">
    <source>
        <dbReference type="ARBA" id="ARBA00005051"/>
    </source>
</evidence>
<evidence type="ECO:0000256" key="2">
    <source>
        <dbReference type="ARBA" id="ARBA00005810"/>
    </source>
</evidence>
<keyword evidence="9" id="KW-0289">Folate biosynthesis</keyword>
<evidence type="ECO:0000256" key="9">
    <source>
        <dbReference type="ARBA" id="ARBA00022909"/>
    </source>
</evidence>
<feature type="domain" description="7,8-dihydro-6-hydroxymethylpterin-pyrophosphokinase" evidence="13">
    <location>
        <begin position="88"/>
        <end position="99"/>
    </location>
</feature>
<sequence>MPQCFLALGGNAGAVAETFARCLEELNSQPAVSVGQVSNSHTTAAVGEDAGDAFLNAAAEIETSLPPLELLDLLQATELRHGRTREKRWGPRTLDIDIIFYGDLVCNEPRLILPHPACWYRRFVLDPLSEIAADIVHPVKGVTVAELRQRLLPRPLDVAICGGSQKQRSELCGMLQKQFADAVFHQTIATNPAPALIAWLGAGDSLGEESGAAWDELPALPRLDVTQLTGTPSEALQAVVSSALGQ</sequence>
<evidence type="ECO:0000256" key="4">
    <source>
        <dbReference type="ARBA" id="ARBA00016218"/>
    </source>
</evidence>
<keyword evidence="5 14" id="KW-0808">Transferase</keyword>
<dbReference type="CDD" id="cd00483">
    <property type="entry name" value="HPPK"/>
    <property type="match status" value="1"/>
</dbReference>
<dbReference type="GO" id="GO:0003848">
    <property type="term" value="F:2-amino-4-hydroxy-6-hydroxymethyldihydropteridine diphosphokinase activity"/>
    <property type="evidence" value="ECO:0007669"/>
    <property type="project" value="UniProtKB-EC"/>
</dbReference>
<evidence type="ECO:0000259" key="13">
    <source>
        <dbReference type="PROSITE" id="PS00794"/>
    </source>
</evidence>
<dbReference type="AlphaFoldDB" id="A0A517ZHN6"/>
<dbReference type="EC" id="2.7.6.3" evidence="3"/>
<evidence type="ECO:0000256" key="12">
    <source>
        <dbReference type="ARBA" id="ARBA00033413"/>
    </source>
</evidence>
<dbReference type="SUPFAM" id="SSF55083">
    <property type="entry name" value="6-hydroxymethyl-7,8-dihydropterin pyrophosphokinase, HPPK"/>
    <property type="match status" value="1"/>
</dbReference>
<dbReference type="Gene3D" id="3.30.70.560">
    <property type="entry name" value="7,8-Dihydro-6-hydroxymethylpterin-pyrophosphokinase HPPK"/>
    <property type="match status" value="1"/>
</dbReference>
<evidence type="ECO:0000256" key="8">
    <source>
        <dbReference type="ARBA" id="ARBA00022840"/>
    </source>
</evidence>
<evidence type="ECO:0000256" key="5">
    <source>
        <dbReference type="ARBA" id="ARBA00022679"/>
    </source>
</evidence>
<dbReference type="PROSITE" id="PS00794">
    <property type="entry name" value="HPPK"/>
    <property type="match status" value="1"/>
</dbReference>
<evidence type="ECO:0000313" key="15">
    <source>
        <dbReference type="Proteomes" id="UP000319383"/>
    </source>
</evidence>
<keyword evidence="15" id="KW-1185">Reference proteome</keyword>
<evidence type="ECO:0000313" key="14">
    <source>
        <dbReference type="EMBL" id="QDU41981.1"/>
    </source>
</evidence>
<keyword evidence="8" id="KW-0067">ATP-binding</keyword>
<dbReference type="PANTHER" id="PTHR43071">
    <property type="entry name" value="2-AMINO-4-HYDROXY-6-HYDROXYMETHYLDIHYDROPTERIDINE PYROPHOSPHOKINASE"/>
    <property type="match status" value="1"/>
</dbReference>
<keyword evidence="6" id="KW-0547">Nucleotide-binding</keyword>
<comment type="similarity">
    <text evidence="2">Belongs to the HPPK family.</text>
</comment>
<evidence type="ECO:0000256" key="7">
    <source>
        <dbReference type="ARBA" id="ARBA00022777"/>
    </source>
</evidence>
<dbReference type="RefSeq" id="WP_145373998.1">
    <property type="nucleotide sequence ID" value="NZ_CP036276.1"/>
</dbReference>
<organism evidence="14 15">
    <name type="scientific">Symmachiella dynata</name>
    <dbReference type="NCBI Taxonomy" id="2527995"/>
    <lineage>
        <taxon>Bacteria</taxon>
        <taxon>Pseudomonadati</taxon>
        <taxon>Planctomycetota</taxon>
        <taxon>Planctomycetia</taxon>
        <taxon>Planctomycetales</taxon>
        <taxon>Planctomycetaceae</taxon>
        <taxon>Symmachiella</taxon>
    </lineage>
</organism>
<dbReference type="UniPathway" id="UPA00077">
    <property type="reaction ID" value="UER00155"/>
</dbReference>
<dbReference type="GO" id="GO:0046654">
    <property type="term" value="P:tetrahydrofolate biosynthetic process"/>
    <property type="evidence" value="ECO:0007669"/>
    <property type="project" value="UniProtKB-UniPathway"/>
</dbReference>
<evidence type="ECO:0000256" key="10">
    <source>
        <dbReference type="ARBA" id="ARBA00029409"/>
    </source>
</evidence>
<evidence type="ECO:0000256" key="3">
    <source>
        <dbReference type="ARBA" id="ARBA00013253"/>
    </source>
</evidence>
<evidence type="ECO:0000256" key="6">
    <source>
        <dbReference type="ARBA" id="ARBA00022741"/>
    </source>
</evidence>
<dbReference type="Pfam" id="PF01288">
    <property type="entry name" value="HPPK"/>
    <property type="match status" value="1"/>
</dbReference>
<dbReference type="GO" id="GO:0005524">
    <property type="term" value="F:ATP binding"/>
    <property type="evidence" value="ECO:0007669"/>
    <property type="project" value="UniProtKB-KW"/>
</dbReference>
<comment type="function">
    <text evidence="10">Catalyzes the transfer of pyrophosphate from adenosine triphosphate (ATP) to 6-hydroxymethyl-7,8-dihydropterin, an enzymatic step in folate biosynthesis pathway.</text>
</comment>
<dbReference type="NCBIfam" id="TIGR01498">
    <property type="entry name" value="folK"/>
    <property type="match status" value="1"/>
</dbReference>
<evidence type="ECO:0000256" key="11">
    <source>
        <dbReference type="ARBA" id="ARBA00029766"/>
    </source>
</evidence>
<dbReference type="EMBL" id="CP036276">
    <property type="protein sequence ID" value="QDU41981.1"/>
    <property type="molecule type" value="Genomic_DNA"/>
</dbReference>
<gene>
    <name evidence="14" type="primary">folK</name>
    <name evidence="14" type="ORF">Mal52_04360</name>
</gene>
<dbReference type="InterPro" id="IPR035907">
    <property type="entry name" value="Hppk_sf"/>
</dbReference>
<reference evidence="14 15" key="1">
    <citation type="submission" date="2019-02" db="EMBL/GenBank/DDBJ databases">
        <title>Deep-cultivation of Planctomycetes and their phenomic and genomic characterization uncovers novel biology.</title>
        <authorList>
            <person name="Wiegand S."/>
            <person name="Jogler M."/>
            <person name="Boedeker C."/>
            <person name="Pinto D."/>
            <person name="Vollmers J."/>
            <person name="Rivas-Marin E."/>
            <person name="Kohn T."/>
            <person name="Peeters S.H."/>
            <person name="Heuer A."/>
            <person name="Rast P."/>
            <person name="Oberbeckmann S."/>
            <person name="Bunk B."/>
            <person name="Jeske O."/>
            <person name="Meyerdierks A."/>
            <person name="Storesund J.E."/>
            <person name="Kallscheuer N."/>
            <person name="Luecker S."/>
            <person name="Lage O.M."/>
            <person name="Pohl T."/>
            <person name="Merkel B.J."/>
            <person name="Hornburger P."/>
            <person name="Mueller R.-W."/>
            <person name="Bruemmer F."/>
            <person name="Labrenz M."/>
            <person name="Spormann A.M."/>
            <person name="Op den Camp H."/>
            <person name="Overmann J."/>
            <person name="Amann R."/>
            <person name="Jetten M.S.M."/>
            <person name="Mascher T."/>
            <person name="Medema M.H."/>
            <person name="Devos D.P."/>
            <person name="Kaster A.-K."/>
            <person name="Ovreas L."/>
            <person name="Rohde M."/>
            <person name="Galperin M.Y."/>
            <person name="Jogler C."/>
        </authorList>
    </citation>
    <scope>NUCLEOTIDE SEQUENCE [LARGE SCALE GENOMIC DNA]</scope>
    <source>
        <strain evidence="14 15">Mal52</strain>
    </source>
</reference>